<organism evidence="1 2">
    <name type="scientific">Cardiobacterium valvarum F0432</name>
    <dbReference type="NCBI Taxonomy" id="797473"/>
    <lineage>
        <taxon>Bacteria</taxon>
        <taxon>Pseudomonadati</taxon>
        <taxon>Pseudomonadota</taxon>
        <taxon>Gammaproteobacteria</taxon>
        <taxon>Cardiobacteriales</taxon>
        <taxon>Cardiobacteriaceae</taxon>
        <taxon>Cardiobacterium</taxon>
    </lineage>
</organism>
<dbReference type="AlphaFoldDB" id="G9ZFX0"/>
<sequence length="604" mass="63653">MLQEFLHFFRSFADEAFVLTVEGGSEEGDALADVLAVFAEALGVEAFGARQQGAVFHLIARVDFQFRQFFVCCLQGSCIKADAAVVDGELVGAAVGGQVHVHFEQAADIVGEAHFGGHLFGIAVVRQRDADFAKVDVVAYEPRFALVDFEEQRFLVVLDGIVGFHAADGDDGVALDDGTEYAAFVVLLAGLDAGFDTERVGGHVGHDDFFQCLVLRDESRLDGGADGDGFIRVEAGGREAAKEARHCFAQDAHPRRPADEDDVIQTGGAYAGVAQGLFDGGAAAFEQRCAALFPVSTRDVPVECLTVHGELHVGVTAVQRLFGAFGGSVELPLHAGKVGLGMCTAKAPDEQFGEVFAAEHVVARTRPHFHDAAEHIKQGDVEGAAAEVKDEEFACVFALVQAVGHCGGGRFVQEAAHVQSGQFGGMAGGFALGVVEVGGDGDDGVRGACAEGGFGIGLERAKDECREFFWRELVAAAKTVTLAAAHVALEGGGSRLRVRDEAFARGGTDEDAAVIIDADHGRCEDAAEGVFDELRLAVLPAGDKAVGGAEVNAEDGGIHVCVLQAGKMARIIQRQGRRHGRREEAAVFRYRCGGVTYAAGLRRA</sequence>
<evidence type="ECO:0000313" key="2">
    <source>
        <dbReference type="Proteomes" id="UP000004750"/>
    </source>
</evidence>
<comment type="caution">
    <text evidence="1">The sequence shown here is derived from an EMBL/GenBank/DDBJ whole genome shotgun (WGS) entry which is preliminary data.</text>
</comment>
<dbReference type="HOGENOM" id="CLU_451790_0_0_6"/>
<accession>G9ZFX0</accession>
<dbReference type="Pfam" id="PF10712">
    <property type="entry name" value="NAD-GH"/>
    <property type="match status" value="2"/>
</dbReference>
<evidence type="ECO:0000313" key="1">
    <source>
        <dbReference type="EMBL" id="EHM53680.1"/>
    </source>
</evidence>
<dbReference type="InterPro" id="IPR019651">
    <property type="entry name" value="Glutamate_DH_NAD-spec"/>
</dbReference>
<proteinExistence type="predicted"/>
<reference evidence="1 2" key="1">
    <citation type="submission" date="2011-08" db="EMBL/GenBank/DDBJ databases">
        <authorList>
            <person name="Weinstock G."/>
            <person name="Sodergren E."/>
            <person name="Clifton S."/>
            <person name="Fulton L."/>
            <person name="Fulton B."/>
            <person name="Courtney L."/>
            <person name="Fronick C."/>
            <person name="Harrison M."/>
            <person name="Strong C."/>
            <person name="Farmer C."/>
            <person name="Delahaunty K."/>
            <person name="Markovic C."/>
            <person name="Hall O."/>
            <person name="Minx P."/>
            <person name="Tomlinson C."/>
            <person name="Mitreva M."/>
            <person name="Hou S."/>
            <person name="Chen J."/>
            <person name="Wollam A."/>
            <person name="Pepin K.H."/>
            <person name="Johnson M."/>
            <person name="Bhonagiri V."/>
            <person name="Zhang X."/>
            <person name="Suruliraj S."/>
            <person name="Warren W."/>
            <person name="Chinwalla A."/>
            <person name="Mardis E.R."/>
            <person name="Wilson R.K."/>
        </authorList>
    </citation>
    <scope>NUCLEOTIDE SEQUENCE [LARGE SCALE GENOMIC DNA]</scope>
    <source>
        <strain evidence="1 2">F0432</strain>
    </source>
</reference>
<dbReference type="Proteomes" id="UP000004750">
    <property type="component" value="Unassembled WGS sequence"/>
</dbReference>
<name>G9ZFX0_9GAMM</name>
<protein>
    <submittedName>
        <fullName evidence="1">Uncharacterized protein</fullName>
    </submittedName>
</protein>
<dbReference type="EMBL" id="AGCM01000091">
    <property type="protein sequence ID" value="EHM53680.1"/>
    <property type="molecule type" value="Genomic_DNA"/>
</dbReference>
<gene>
    <name evidence="1" type="ORF">HMPREF9080_01650</name>
</gene>